<keyword evidence="2" id="KW-1133">Transmembrane helix</keyword>
<protein>
    <submittedName>
        <fullName evidence="5">Uncharacterized protein</fullName>
    </submittedName>
</protein>
<proteinExistence type="predicted"/>
<evidence type="ECO:0000313" key="5">
    <source>
        <dbReference type="EMBL" id="WDZ87085.1"/>
    </source>
</evidence>
<keyword evidence="2" id="KW-0472">Membrane</keyword>
<sequence>MTGRDPVRPGGFRRSDRSGWRGWLGGSSRPERSGWPGGSNRSGGPGVPTVVGGGGGELAVFWAGFPLLGAGAGWLLTAFAPWLVDVPWRPLRRLARWYTELPEPPATVGALTLGVLAGLALAGVASWERLVVRVGADRVALRRNGRTRELPRATVRAVHLDGRQLVLLGPDDEELVREKSDLSGRRLRTAFRTHGYPWVAEDPHRTDWRRWVPGLPGLPAGADALLRARQDALKRRRRDDALDLRRELAGIGLVVRDEADRQYVRRTGTAPD</sequence>
<feature type="transmembrane region" description="Helical" evidence="2">
    <location>
        <begin position="105"/>
        <end position="127"/>
    </location>
</feature>
<organism evidence="5 6">
    <name type="scientific">Micromonospora cathayae</name>
    <dbReference type="NCBI Taxonomy" id="3028804"/>
    <lineage>
        <taxon>Bacteria</taxon>
        <taxon>Bacillati</taxon>
        <taxon>Actinomycetota</taxon>
        <taxon>Actinomycetes</taxon>
        <taxon>Micromonosporales</taxon>
        <taxon>Micromonosporaceae</taxon>
        <taxon>Micromonospora</taxon>
    </lineage>
</organism>
<feature type="region of interest" description="Disordered" evidence="1">
    <location>
        <begin position="1"/>
        <end position="49"/>
    </location>
</feature>
<evidence type="ECO:0000256" key="2">
    <source>
        <dbReference type="SAM" id="Phobius"/>
    </source>
</evidence>
<dbReference type="Pfam" id="PF23494">
    <property type="entry name" value="bPH_10"/>
    <property type="match status" value="1"/>
</dbReference>
<dbReference type="Proteomes" id="UP001219605">
    <property type="component" value="Chromosome"/>
</dbReference>
<dbReference type="EMBL" id="CP118615">
    <property type="protein sequence ID" value="WDZ87085.1"/>
    <property type="molecule type" value="Genomic_DNA"/>
</dbReference>
<dbReference type="Pfam" id="PF23493">
    <property type="entry name" value="CysS_C"/>
    <property type="match status" value="1"/>
</dbReference>
<keyword evidence="2" id="KW-0812">Transmembrane</keyword>
<dbReference type="InterPro" id="IPR056411">
    <property type="entry name" value="CysS_C"/>
</dbReference>
<feature type="compositionally biased region" description="Gly residues" evidence="1">
    <location>
        <begin position="35"/>
        <end position="49"/>
    </location>
</feature>
<accession>A0ABY7ZVR6</accession>
<evidence type="ECO:0000313" key="6">
    <source>
        <dbReference type="Proteomes" id="UP001219605"/>
    </source>
</evidence>
<name>A0ABY7ZVR6_9ACTN</name>
<evidence type="ECO:0000256" key="1">
    <source>
        <dbReference type="SAM" id="MobiDB-lite"/>
    </source>
</evidence>
<keyword evidence="6" id="KW-1185">Reference proteome</keyword>
<feature type="domain" description="Cysteinyl-tRNA ligase anticodon binding" evidence="3">
    <location>
        <begin position="216"/>
        <end position="265"/>
    </location>
</feature>
<evidence type="ECO:0000259" key="3">
    <source>
        <dbReference type="Pfam" id="PF23493"/>
    </source>
</evidence>
<reference evidence="5 6" key="1">
    <citation type="submission" date="2023-02" db="EMBL/GenBank/DDBJ databases">
        <authorList>
            <person name="Mo P."/>
        </authorList>
    </citation>
    <scope>NUCLEOTIDE SEQUENCE [LARGE SCALE GENOMIC DNA]</scope>
    <source>
        <strain evidence="5 6">HUAS 3</strain>
    </source>
</reference>
<evidence type="ECO:0000259" key="4">
    <source>
        <dbReference type="Pfam" id="PF23494"/>
    </source>
</evidence>
<feature type="domain" description="YqeB PH" evidence="4">
    <location>
        <begin position="49"/>
        <end position="198"/>
    </location>
</feature>
<dbReference type="RefSeq" id="WP_275033970.1">
    <property type="nucleotide sequence ID" value="NZ_CP118615.1"/>
</dbReference>
<feature type="transmembrane region" description="Helical" evidence="2">
    <location>
        <begin position="59"/>
        <end position="84"/>
    </location>
</feature>
<gene>
    <name evidence="5" type="ORF">PVK37_12095</name>
</gene>
<dbReference type="InterPro" id="IPR057798">
    <property type="entry name" value="PH_YqeB"/>
</dbReference>